<organism evidence="2 3">
    <name type="scientific">Cyclostephanos tholiformis</name>
    <dbReference type="NCBI Taxonomy" id="382380"/>
    <lineage>
        <taxon>Eukaryota</taxon>
        <taxon>Sar</taxon>
        <taxon>Stramenopiles</taxon>
        <taxon>Ochrophyta</taxon>
        <taxon>Bacillariophyta</taxon>
        <taxon>Coscinodiscophyceae</taxon>
        <taxon>Thalassiosirophycidae</taxon>
        <taxon>Stephanodiscales</taxon>
        <taxon>Stephanodiscaceae</taxon>
        <taxon>Cyclostephanos</taxon>
    </lineage>
</organism>
<reference evidence="2 3" key="1">
    <citation type="submission" date="2024-10" db="EMBL/GenBank/DDBJ databases">
        <title>Updated reference genomes for cyclostephanoid diatoms.</title>
        <authorList>
            <person name="Roberts W.R."/>
            <person name="Alverson A.J."/>
        </authorList>
    </citation>
    <scope>NUCLEOTIDE SEQUENCE [LARGE SCALE GENOMIC DNA]</scope>
    <source>
        <strain evidence="2 3">AJA228-03</strain>
    </source>
</reference>
<sequence length="251" mass="28400">MIQPSTALACALLWRSTDRVWGFGGATTTTTTTRRTMPPPVGGSNAPMDPRRLPRPYDGGRQWSLSSSSMSSRGTTALPYSSIPSDRRSSSMEDEDDDDIMGSTSFRRELDRRGEAKNDVEGEFGDGDGLVDESDEDDEFDGYDLRDVIREKWGECFDVEFQKVDTYGFRSVYLNVMPFRLGGRRFRHETEYDYLCHLQAVVEILVKYDQLKYVLAQLSETTKKPRAGTSPLVAVPLRLDLTPEQVEKILR</sequence>
<evidence type="ECO:0000256" key="1">
    <source>
        <dbReference type="SAM" id="MobiDB-lite"/>
    </source>
</evidence>
<comment type="caution">
    <text evidence="2">The sequence shown here is derived from an EMBL/GenBank/DDBJ whole genome shotgun (WGS) entry which is preliminary data.</text>
</comment>
<dbReference type="AlphaFoldDB" id="A0ABD3SGZ1"/>
<dbReference type="PANTHER" id="PTHR35126">
    <property type="entry name" value="SLR0598 PROTEIN"/>
    <property type="match status" value="1"/>
</dbReference>
<proteinExistence type="predicted"/>
<dbReference type="InterPro" id="IPR021420">
    <property type="entry name" value="DUF3067"/>
</dbReference>
<feature type="compositionally biased region" description="Low complexity" evidence="1">
    <location>
        <begin position="27"/>
        <end position="36"/>
    </location>
</feature>
<dbReference type="Pfam" id="PF11267">
    <property type="entry name" value="DUF3067"/>
    <property type="match status" value="1"/>
</dbReference>
<dbReference type="PANTHER" id="PTHR35126:SF1">
    <property type="entry name" value="DUF3067 DOMAIN-CONTAINING PROTEIN"/>
    <property type="match status" value="1"/>
</dbReference>
<feature type="compositionally biased region" description="Acidic residues" evidence="1">
    <location>
        <begin position="121"/>
        <end position="137"/>
    </location>
</feature>
<feature type="compositionally biased region" description="Basic and acidic residues" evidence="1">
    <location>
        <begin position="106"/>
        <end position="120"/>
    </location>
</feature>
<evidence type="ECO:0000313" key="3">
    <source>
        <dbReference type="Proteomes" id="UP001530377"/>
    </source>
</evidence>
<keyword evidence="3" id="KW-1185">Reference proteome</keyword>
<name>A0ABD3SGZ1_9STRA</name>
<accession>A0ABD3SGZ1</accession>
<gene>
    <name evidence="2" type="ORF">ACHAXA_004841</name>
</gene>
<feature type="region of interest" description="Disordered" evidence="1">
    <location>
        <begin position="24"/>
        <end position="137"/>
    </location>
</feature>
<dbReference type="Gene3D" id="3.30.428.40">
    <property type="entry name" value="Protein of unknown function DUF3067"/>
    <property type="match status" value="1"/>
</dbReference>
<evidence type="ECO:0000313" key="2">
    <source>
        <dbReference type="EMBL" id="KAL3823748.1"/>
    </source>
</evidence>
<dbReference type="EMBL" id="JALLPB020000030">
    <property type="protein sequence ID" value="KAL3823748.1"/>
    <property type="molecule type" value="Genomic_DNA"/>
</dbReference>
<dbReference type="Proteomes" id="UP001530377">
    <property type="component" value="Unassembled WGS sequence"/>
</dbReference>
<protein>
    <submittedName>
        <fullName evidence="2">Uncharacterized protein</fullName>
    </submittedName>
</protein>